<name>A0A4Y7RNX7_9FIRM</name>
<organism evidence="12 13">
    <name type="scientific">Pelotomaculum propionicicum</name>
    <dbReference type="NCBI Taxonomy" id="258475"/>
    <lineage>
        <taxon>Bacteria</taxon>
        <taxon>Bacillati</taxon>
        <taxon>Bacillota</taxon>
        <taxon>Clostridia</taxon>
        <taxon>Eubacteriales</taxon>
        <taxon>Desulfotomaculaceae</taxon>
        <taxon>Pelotomaculum</taxon>
    </lineage>
</organism>
<dbReference type="GO" id="GO:0016779">
    <property type="term" value="F:nucleotidyltransferase activity"/>
    <property type="evidence" value="ECO:0007669"/>
    <property type="project" value="UniProtKB-KW"/>
</dbReference>
<evidence type="ECO:0000256" key="7">
    <source>
        <dbReference type="ARBA" id="ARBA00022842"/>
    </source>
</evidence>
<evidence type="ECO:0000256" key="9">
    <source>
        <dbReference type="RuleBase" id="RU003953"/>
    </source>
</evidence>
<dbReference type="SUPFAM" id="SSF81301">
    <property type="entry name" value="Nucleotidyltransferase"/>
    <property type="match status" value="1"/>
</dbReference>
<evidence type="ECO:0000256" key="2">
    <source>
        <dbReference type="ARBA" id="ARBA00022679"/>
    </source>
</evidence>
<keyword evidence="6" id="KW-0547">Nucleotide-binding</keyword>
<evidence type="ECO:0000256" key="4">
    <source>
        <dbReference type="ARBA" id="ARBA00022695"/>
    </source>
</evidence>
<evidence type="ECO:0000256" key="3">
    <source>
        <dbReference type="ARBA" id="ARBA00022694"/>
    </source>
</evidence>
<dbReference type="Proteomes" id="UP000297597">
    <property type="component" value="Unassembled WGS sequence"/>
</dbReference>
<dbReference type="GO" id="GO:0008033">
    <property type="term" value="P:tRNA processing"/>
    <property type="evidence" value="ECO:0007669"/>
    <property type="project" value="UniProtKB-KW"/>
</dbReference>
<keyword evidence="4" id="KW-0548">Nucleotidyltransferase</keyword>
<dbReference type="InterPro" id="IPR050124">
    <property type="entry name" value="tRNA_CCA-adding_enzyme"/>
</dbReference>
<protein>
    <submittedName>
        <fullName evidence="12">Multifunctional CCA protein</fullName>
    </submittedName>
</protein>
<keyword evidence="8 9" id="KW-0694">RNA-binding</keyword>
<dbReference type="OrthoDB" id="9805698at2"/>
<dbReference type="Gene3D" id="3.30.460.10">
    <property type="entry name" value="Beta Polymerase, domain 2"/>
    <property type="match status" value="1"/>
</dbReference>
<dbReference type="Gene3D" id="1.10.3090.10">
    <property type="entry name" value="cca-adding enzyme, domain 2"/>
    <property type="match status" value="1"/>
</dbReference>
<dbReference type="SUPFAM" id="SSF81891">
    <property type="entry name" value="Poly A polymerase C-terminal region-like"/>
    <property type="match status" value="1"/>
</dbReference>
<evidence type="ECO:0000313" key="13">
    <source>
        <dbReference type="Proteomes" id="UP000297597"/>
    </source>
</evidence>
<keyword evidence="13" id="KW-1185">Reference proteome</keyword>
<keyword evidence="3" id="KW-0819">tRNA processing</keyword>
<dbReference type="PANTHER" id="PTHR47545">
    <property type="entry name" value="MULTIFUNCTIONAL CCA PROTEIN"/>
    <property type="match status" value="1"/>
</dbReference>
<feature type="domain" description="tRNA nucleotidyltransferase/poly(A) polymerase RNA and SrmB- binding" evidence="11">
    <location>
        <begin position="182"/>
        <end position="240"/>
    </location>
</feature>
<evidence type="ECO:0000256" key="1">
    <source>
        <dbReference type="ARBA" id="ARBA00001946"/>
    </source>
</evidence>
<evidence type="ECO:0000259" key="10">
    <source>
        <dbReference type="Pfam" id="PF01743"/>
    </source>
</evidence>
<evidence type="ECO:0000259" key="11">
    <source>
        <dbReference type="Pfam" id="PF12627"/>
    </source>
</evidence>
<dbReference type="InterPro" id="IPR032828">
    <property type="entry name" value="PolyA_RNA-bd"/>
</dbReference>
<evidence type="ECO:0000256" key="6">
    <source>
        <dbReference type="ARBA" id="ARBA00022741"/>
    </source>
</evidence>
<keyword evidence="7" id="KW-0460">Magnesium</keyword>
<evidence type="ECO:0000313" key="12">
    <source>
        <dbReference type="EMBL" id="TEB10450.1"/>
    </source>
</evidence>
<evidence type="ECO:0000256" key="5">
    <source>
        <dbReference type="ARBA" id="ARBA00022723"/>
    </source>
</evidence>
<gene>
    <name evidence="12" type="primary">cca_1</name>
    <name evidence="12" type="ORF">Pmgp_02359</name>
</gene>
<dbReference type="GO" id="GO:0046872">
    <property type="term" value="F:metal ion binding"/>
    <property type="evidence" value="ECO:0007669"/>
    <property type="project" value="UniProtKB-KW"/>
</dbReference>
<keyword evidence="2 9" id="KW-0808">Transferase</keyword>
<dbReference type="Pfam" id="PF12627">
    <property type="entry name" value="PolyA_pol_RNAbd"/>
    <property type="match status" value="1"/>
</dbReference>
<comment type="caution">
    <text evidence="12">The sequence shown here is derived from an EMBL/GenBank/DDBJ whole genome shotgun (WGS) entry which is preliminary data.</text>
</comment>
<dbReference type="GO" id="GO:0000166">
    <property type="term" value="F:nucleotide binding"/>
    <property type="evidence" value="ECO:0007669"/>
    <property type="project" value="UniProtKB-KW"/>
</dbReference>
<proteinExistence type="inferred from homology"/>
<dbReference type="Pfam" id="PF01743">
    <property type="entry name" value="PolyA_pol"/>
    <property type="match status" value="1"/>
</dbReference>
<dbReference type="InterPro" id="IPR043519">
    <property type="entry name" value="NT_sf"/>
</dbReference>
<accession>A0A4Y7RNX7</accession>
<feature type="domain" description="Poly A polymerase head" evidence="10">
    <location>
        <begin position="21"/>
        <end position="157"/>
    </location>
</feature>
<sequence>MSLKDTLDVIGNLSIKKNKKIYLVGGFLRDIYLGQPGRDLDFAVSGNAMNLAQEVAEVLKGVYIPLDRINRVARVVLEPRGSKWQIDFSSFKGLSIEEDLSNRDFTINAMALELDAYLKLSQENGTLSGKRPDRRRWPEFLTDPYSGLADIEGKTIRAINSYVFEADPVRILRAVRLSGKLGFKIDPETLSLMEQNRWLLQEVAGERIWEELLGILSLPQSYPLITVLDDTGILSEVFPVKENMSVSGQNLPTDNVWAHSLKTYKLLEELCGRLTGIGTGDRAAEIRGLLRKHLDQGLTSERKRSQLIKLAALFHDPGNIEVYISEFARRLKMSKVEESYLKNLAGKHTLPVSLFNKPARGPADFHRFFIGIGQDTPDVLLLSLANMSATPDLKSAFDLAGYRSFIVDLLYKYYFEAEKYINPPILVKGEDLMTELGLRPSRQLGDLLEKITEAQVCGEVTSRREAITYAARLLKENEG</sequence>
<reference evidence="12 13" key="1">
    <citation type="journal article" date="2018" name="Environ. Microbiol.">
        <title>Novel energy conservation strategies and behaviour of Pelotomaculum schinkii driving syntrophic propionate catabolism.</title>
        <authorList>
            <person name="Hidalgo-Ahumada C.A.P."/>
            <person name="Nobu M.K."/>
            <person name="Narihiro T."/>
            <person name="Tamaki H."/>
            <person name="Liu W.T."/>
            <person name="Kamagata Y."/>
            <person name="Stams A.J.M."/>
            <person name="Imachi H."/>
            <person name="Sousa D.Z."/>
        </authorList>
    </citation>
    <scope>NUCLEOTIDE SEQUENCE [LARGE SCALE GENOMIC DNA]</scope>
    <source>
        <strain evidence="12 13">MGP</strain>
    </source>
</reference>
<dbReference type="InterPro" id="IPR002646">
    <property type="entry name" value="PolA_pol_head_dom"/>
</dbReference>
<comment type="similarity">
    <text evidence="9">Belongs to the tRNA nucleotidyltransferase/poly(A) polymerase family.</text>
</comment>
<keyword evidence="5" id="KW-0479">Metal-binding</keyword>
<dbReference type="AlphaFoldDB" id="A0A4Y7RNX7"/>
<dbReference type="GO" id="GO:0003723">
    <property type="term" value="F:RNA binding"/>
    <property type="evidence" value="ECO:0007669"/>
    <property type="project" value="UniProtKB-KW"/>
</dbReference>
<evidence type="ECO:0000256" key="8">
    <source>
        <dbReference type="ARBA" id="ARBA00022884"/>
    </source>
</evidence>
<dbReference type="EMBL" id="QFFZ01000026">
    <property type="protein sequence ID" value="TEB10450.1"/>
    <property type="molecule type" value="Genomic_DNA"/>
</dbReference>
<dbReference type="RefSeq" id="WP_134214180.1">
    <property type="nucleotide sequence ID" value="NZ_QFFZ01000026.1"/>
</dbReference>
<comment type="cofactor">
    <cofactor evidence="1">
        <name>Mg(2+)</name>
        <dbReference type="ChEBI" id="CHEBI:18420"/>
    </cofactor>
</comment>